<evidence type="ECO:0000313" key="7">
    <source>
        <dbReference type="Proteomes" id="UP000311008"/>
    </source>
</evidence>
<dbReference type="EMBL" id="CP040946">
    <property type="protein sequence ID" value="QDC43673.1"/>
    <property type="molecule type" value="Genomic_DNA"/>
</dbReference>
<dbReference type="PANTHER" id="PTHR42866:SF2">
    <property type="entry name" value="3-DEOXY-MANNO-OCTULOSONATE CYTIDYLYLTRANSFERASE, MITOCHONDRIAL"/>
    <property type="match status" value="1"/>
</dbReference>
<keyword evidence="4 5" id="KW-0448">Lipopolysaccharide biosynthesis</keyword>
<dbReference type="KEGG" id="mmec:FIU01_03485"/>
<protein>
    <recommendedName>
        <fullName evidence="5">3-deoxy-manno-octulosonate cytidylyltransferase</fullName>
        <ecNumber evidence="5">2.7.7.38</ecNumber>
    </recommendedName>
    <alternativeName>
        <fullName evidence="5">CMP-2-keto-3-deoxyoctulosonic acid synthase</fullName>
        <shortName evidence="5">CKS</shortName>
        <shortName evidence="5">CMP-KDO synthase</shortName>
    </alternativeName>
</protein>
<comment type="pathway">
    <text evidence="5">Nucleotide-sugar biosynthesis; CMP-3-deoxy-D-manno-octulosonate biosynthesis; CMP-3-deoxy-D-manno-octulosonate from 3-deoxy-D-manno-octulosonate and CTP: step 1/1.</text>
</comment>
<dbReference type="Pfam" id="PF02348">
    <property type="entry name" value="CTP_transf_3"/>
    <property type="match status" value="1"/>
</dbReference>
<evidence type="ECO:0000256" key="5">
    <source>
        <dbReference type="HAMAP-Rule" id="MF_00057"/>
    </source>
</evidence>
<proteinExistence type="inferred from homology"/>
<dbReference type="HAMAP" id="MF_00057">
    <property type="entry name" value="KdsB"/>
    <property type="match status" value="1"/>
</dbReference>
<keyword evidence="5" id="KW-0963">Cytoplasm</keyword>
<dbReference type="UniPathway" id="UPA00358">
    <property type="reaction ID" value="UER00476"/>
</dbReference>
<accession>A0A5B8CR01</accession>
<gene>
    <name evidence="5 6" type="primary">kdsB</name>
    <name evidence="6" type="ORF">FIU01_03485</name>
</gene>
<dbReference type="RefSeq" id="WP_140002999.1">
    <property type="nucleotide sequence ID" value="NZ_CP040946.1"/>
</dbReference>
<dbReference type="AlphaFoldDB" id="A0A5B8CR01"/>
<reference evidence="7" key="1">
    <citation type="journal article" date="2019" name="ISME J.">
        <title>Evolution in action: habitat transition from sediment to the pelagial leads to genome streamlining in Methylophilaceae.</title>
        <authorList>
            <person name="Salcher M."/>
            <person name="Schaefle D."/>
            <person name="Kaspar M."/>
            <person name="Neuenschwander S.M."/>
            <person name="Ghai R."/>
        </authorList>
    </citation>
    <scope>NUCLEOTIDE SEQUENCE [LARGE SCALE GENOMIC DNA]</scope>
    <source>
        <strain evidence="7">MMS-M-51</strain>
    </source>
</reference>
<evidence type="ECO:0000313" key="6">
    <source>
        <dbReference type="EMBL" id="QDC43673.1"/>
    </source>
</evidence>
<dbReference type="EC" id="2.7.7.38" evidence="5"/>
<keyword evidence="3 5" id="KW-0548">Nucleotidyltransferase</keyword>
<name>A0A5B8CR01_9PROT</name>
<comment type="catalytic activity">
    <reaction evidence="5">
        <text>3-deoxy-alpha-D-manno-oct-2-ulosonate + CTP = CMP-3-deoxy-beta-D-manno-octulosonate + diphosphate</text>
        <dbReference type="Rhea" id="RHEA:23448"/>
        <dbReference type="ChEBI" id="CHEBI:33019"/>
        <dbReference type="ChEBI" id="CHEBI:37563"/>
        <dbReference type="ChEBI" id="CHEBI:85986"/>
        <dbReference type="ChEBI" id="CHEBI:85987"/>
        <dbReference type="EC" id="2.7.7.38"/>
    </reaction>
</comment>
<comment type="subcellular location">
    <subcellularLocation>
        <location evidence="5">Cytoplasm</location>
    </subcellularLocation>
    <subcellularLocation>
        <location evidence="1">Membrane</location>
    </subcellularLocation>
</comment>
<dbReference type="InterPro" id="IPR004528">
    <property type="entry name" value="KdsB"/>
</dbReference>
<dbReference type="InterPro" id="IPR029044">
    <property type="entry name" value="Nucleotide-diphossugar_trans"/>
</dbReference>
<dbReference type="PANTHER" id="PTHR42866">
    <property type="entry name" value="3-DEOXY-MANNO-OCTULOSONATE CYTIDYLYLTRANSFERASE"/>
    <property type="match status" value="1"/>
</dbReference>
<dbReference type="FunFam" id="3.90.550.10:FF:000011">
    <property type="entry name" value="3-deoxy-manno-octulosonate cytidylyltransferase"/>
    <property type="match status" value="1"/>
</dbReference>
<comment type="function">
    <text evidence="5">Activates KDO (a required 8-carbon sugar) for incorporation into bacterial lipopolysaccharide in Gram-negative bacteria.</text>
</comment>
<dbReference type="NCBIfam" id="NF003950">
    <property type="entry name" value="PRK05450.1-3"/>
    <property type="match status" value="1"/>
</dbReference>
<dbReference type="NCBIfam" id="TIGR00466">
    <property type="entry name" value="kdsB"/>
    <property type="match status" value="1"/>
</dbReference>
<evidence type="ECO:0000256" key="3">
    <source>
        <dbReference type="ARBA" id="ARBA00022695"/>
    </source>
</evidence>
<organism evidence="6 7">
    <name type="scientific">Methylophilus medardicus</name>
    <dbReference type="NCBI Taxonomy" id="2588534"/>
    <lineage>
        <taxon>Bacteria</taxon>
        <taxon>Pseudomonadati</taxon>
        <taxon>Pseudomonadota</taxon>
        <taxon>Betaproteobacteria</taxon>
        <taxon>Nitrosomonadales</taxon>
        <taxon>Methylophilaceae</taxon>
        <taxon>Methylophilus</taxon>
    </lineage>
</organism>
<comment type="similarity">
    <text evidence="5">Belongs to the KdsB family.</text>
</comment>
<dbReference type="InterPro" id="IPR003329">
    <property type="entry name" value="Cytidylyl_trans"/>
</dbReference>
<dbReference type="SUPFAM" id="SSF53448">
    <property type="entry name" value="Nucleotide-diphospho-sugar transferases"/>
    <property type="match status" value="1"/>
</dbReference>
<dbReference type="GO" id="GO:0016020">
    <property type="term" value="C:membrane"/>
    <property type="evidence" value="ECO:0007669"/>
    <property type="project" value="UniProtKB-SubCell"/>
</dbReference>
<dbReference type="OrthoDB" id="9815559at2"/>
<dbReference type="Proteomes" id="UP000311008">
    <property type="component" value="Chromosome"/>
</dbReference>
<dbReference type="GO" id="GO:0008690">
    <property type="term" value="F:3-deoxy-manno-octulosonate cytidylyltransferase activity"/>
    <property type="evidence" value="ECO:0007669"/>
    <property type="project" value="UniProtKB-UniRule"/>
</dbReference>
<dbReference type="NCBIfam" id="NF009905">
    <property type="entry name" value="PRK13368.1"/>
    <property type="match status" value="1"/>
</dbReference>
<dbReference type="Gene3D" id="3.90.550.10">
    <property type="entry name" value="Spore Coat Polysaccharide Biosynthesis Protein SpsA, Chain A"/>
    <property type="match status" value="1"/>
</dbReference>
<dbReference type="NCBIfam" id="NF003952">
    <property type="entry name" value="PRK05450.1-5"/>
    <property type="match status" value="1"/>
</dbReference>
<evidence type="ECO:0000256" key="4">
    <source>
        <dbReference type="ARBA" id="ARBA00022985"/>
    </source>
</evidence>
<dbReference type="GO" id="GO:0005829">
    <property type="term" value="C:cytosol"/>
    <property type="evidence" value="ECO:0007669"/>
    <property type="project" value="TreeGrafter"/>
</dbReference>
<sequence length="245" mass="26848">MFKVVVPARFASTRLPGKPLQDIAGVPMVIRVAQQAQKSLSSEVVIATDHEDILQVAQSHGVRALMTRADHVSGTDRIAEVATRMAWPDEMIVVNVQGDEPLIDPALINEVAQTLADDTQAVMSTACHPIDSNDLLENPNVVKVVLNAKQQALYFSRAAIPFPRDAAQRQGFSAQRHIGIYAYRVGFLKQYAHLPVTALEQIESLEQLRVLYHGFQIAVTITPHAPASGVDTPEDLALVRQLFSD</sequence>
<evidence type="ECO:0000256" key="1">
    <source>
        <dbReference type="ARBA" id="ARBA00004370"/>
    </source>
</evidence>
<dbReference type="GO" id="GO:0009103">
    <property type="term" value="P:lipopolysaccharide biosynthetic process"/>
    <property type="evidence" value="ECO:0007669"/>
    <property type="project" value="UniProtKB-UniRule"/>
</dbReference>
<dbReference type="GO" id="GO:0033468">
    <property type="term" value="P:CMP-keto-3-deoxy-D-manno-octulosonic acid biosynthetic process"/>
    <property type="evidence" value="ECO:0007669"/>
    <property type="project" value="UniProtKB-UniRule"/>
</dbReference>
<evidence type="ECO:0000256" key="2">
    <source>
        <dbReference type="ARBA" id="ARBA00022679"/>
    </source>
</evidence>
<dbReference type="CDD" id="cd02517">
    <property type="entry name" value="CMP-KDO-Synthetase"/>
    <property type="match status" value="1"/>
</dbReference>
<keyword evidence="2 5" id="KW-0808">Transferase</keyword>
<keyword evidence="7" id="KW-1185">Reference proteome</keyword>